<protein>
    <submittedName>
        <fullName evidence="2">Uncharacterized protein</fullName>
    </submittedName>
</protein>
<sequence length="99" mass="10126">MYATCFVLNALNSTDKCPDFAIQIWCDCDCPQTISTSSTTKHTTSGTSGGSVTGIGSGRSSTVGKLMAGNVGRSDTGSGTGGSKASQNRTYGHLVPRLT</sequence>
<evidence type="ECO:0000313" key="2">
    <source>
        <dbReference type="EMBL" id="KAH3852840.1"/>
    </source>
</evidence>
<keyword evidence="3" id="KW-1185">Reference proteome</keyword>
<reference evidence="2" key="1">
    <citation type="journal article" date="2019" name="bioRxiv">
        <title>The Genome of the Zebra Mussel, Dreissena polymorpha: A Resource for Invasive Species Research.</title>
        <authorList>
            <person name="McCartney M.A."/>
            <person name="Auch B."/>
            <person name="Kono T."/>
            <person name="Mallez S."/>
            <person name="Zhang Y."/>
            <person name="Obille A."/>
            <person name="Becker A."/>
            <person name="Abrahante J.E."/>
            <person name="Garbe J."/>
            <person name="Badalamenti J.P."/>
            <person name="Herman A."/>
            <person name="Mangelson H."/>
            <person name="Liachko I."/>
            <person name="Sullivan S."/>
            <person name="Sone E.D."/>
            <person name="Koren S."/>
            <person name="Silverstein K.A.T."/>
            <person name="Beckman K.B."/>
            <person name="Gohl D.M."/>
        </authorList>
    </citation>
    <scope>NUCLEOTIDE SEQUENCE</scope>
    <source>
        <strain evidence="2">Duluth1</strain>
        <tissue evidence="2">Whole animal</tissue>
    </source>
</reference>
<name>A0A9D4R4D9_DREPO</name>
<dbReference type="AlphaFoldDB" id="A0A9D4R4D9"/>
<reference evidence="2" key="2">
    <citation type="submission" date="2020-11" db="EMBL/GenBank/DDBJ databases">
        <authorList>
            <person name="McCartney M.A."/>
            <person name="Auch B."/>
            <person name="Kono T."/>
            <person name="Mallez S."/>
            <person name="Becker A."/>
            <person name="Gohl D.M."/>
            <person name="Silverstein K.A.T."/>
            <person name="Koren S."/>
            <person name="Bechman K.B."/>
            <person name="Herman A."/>
            <person name="Abrahante J.E."/>
            <person name="Garbe J."/>
        </authorList>
    </citation>
    <scope>NUCLEOTIDE SEQUENCE</scope>
    <source>
        <strain evidence="2">Duluth1</strain>
        <tissue evidence="2">Whole animal</tissue>
    </source>
</reference>
<evidence type="ECO:0000313" key="3">
    <source>
        <dbReference type="Proteomes" id="UP000828390"/>
    </source>
</evidence>
<dbReference type="EMBL" id="JAIWYP010000003">
    <property type="protein sequence ID" value="KAH3852840.1"/>
    <property type="molecule type" value="Genomic_DNA"/>
</dbReference>
<organism evidence="2 3">
    <name type="scientific">Dreissena polymorpha</name>
    <name type="common">Zebra mussel</name>
    <name type="synonym">Mytilus polymorpha</name>
    <dbReference type="NCBI Taxonomy" id="45954"/>
    <lineage>
        <taxon>Eukaryota</taxon>
        <taxon>Metazoa</taxon>
        <taxon>Spiralia</taxon>
        <taxon>Lophotrochozoa</taxon>
        <taxon>Mollusca</taxon>
        <taxon>Bivalvia</taxon>
        <taxon>Autobranchia</taxon>
        <taxon>Heteroconchia</taxon>
        <taxon>Euheterodonta</taxon>
        <taxon>Imparidentia</taxon>
        <taxon>Neoheterodontei</taxon>
        <taxon>Myida</taxon>
        <taxon>Dreissenoidea</taxon>
        <taxon>Dreissenidae</taxon>
        <taxon>Dreissena</taxon>
    </lineage>
</organism>
<evidence type="ECO:0000256" key="1">
    <source>
        <dbReference type="SAM" id="MobiDB-lite"/>
    </source>
</evidence>
<feature type="compositionally biased region" description="Low complexity" evidence="1">
    <location>
        <begin position="36"/>
        <end position="46"/>
    </location>
</feature>
<accession>A0A9D4R4D9</accession>
<feature type="region of interest" description="Disordered" evidence="1">
    <location>
        <begin position="36"/>
        <end position="99"/>
    </location>
</feature>
<dbReference type="Proteomes" id="UP000828390">
    <property type="component" value="Unassembled WGS sequence"/>
</dbReference>
<comment type="caution">
    <text evidence="2">The sequence shown here is derived from an EMBL/GenBank/DDBJ whole genome shotgun (WGS) entry which is preliminary data.</text>
</comment>
<feature type="compositionally biased region" description="Gly residues" evidence="1">
    <location>
        <begin position="47"/>
        <end position="57"/>
    </location>
</feature>
<gene>
    <name evidence="2" type="ORF">DPMN_095361</name>
</gene>
<proteinExistence type="predicted"/>